<dbReference type="PANTHER" id="PTHR36303:SF1">
    <property type="entry name" value="2',3'-CYCLIC-NUCLEOTIDE 2'-PHOSPHODIESTERASE"/>
    <property type="match status" value="1"/>
</dbReference>
<evidence type="ECO:0000313" key="3">
    <source>
        <dbReference type="EMBL" id="ACZ62588.1"/>
    </source>
</evidence>
<feature type="binding site" evidence="2">
    <location>
        <position position="39"/>
    </location>
    <ligand>
        <name>Fe cation</name>
        <dbReference type="ChEBI" id="CHEBI:24875"/>
        <label>2</label>
    </ligand>
</feature>
<dbReference type="GO" id="GO:0046872">
    <property type="term" value="F:metal ion binding"/>
    <property type="evidence" value="ECO:0007669"/>
    <property type="project" value="UniProtKB-KW"/>
</dbReference>
<dbReference type="NCBIfam" id="TIGR00282">
    <property type="entry name" value="TIGR00282 family metallophosphoesterase"/>
    <property type="match status" value="1"/>
</dbReference>
<dbReference type="Proteomes" id="UP000002506">
    <property type="component" value="Chromosome"/>
</dbReference>
<evidence type="ECO:0000256" key="1">
    <source>
        <dbReference type="PIRSR" id="PIRSR004789-50"/>
    </source>
</evidence>
<feature type="binding site" evidence="2">
    <location>
        <position position="8"/>
    </location>
    <ligand>
        <name>Fe cation</name>
        <dbReference type="ChEBI" id="CHEBI:24875"/>
        <label>1</label>
    </ligand>
</feature>
<reference evidence="3 4" key="1">
    <citation type="journal article" date="2009" name="PLoS Genet.">
        <title>Localized plasticity in the streamlined genomes of vinyl chloride respiring Dehalococcoides.</title>
        <authorList>
            <person name="McMurdie P.J."/>
            <person name="Behrens S.F."/>
            <person name="Muller J.A."/>
            <person name="Goke J."/>
            <person name="Ritalahti K.M."/>
            <person name="Wagner R."/>
            <person name="Goltsman E."/>
            <person name="Lapidus A."/>
            <person name="Holmes S."/>
            <person name="Loffler F.E."/>
            <person name="Spormann A.M."/>
        </authorList>
    </citation>
    <scope>NUCLEOTIDE SEQUENCE [LARGE SCALE GENOMIC DNA]</scope>
    <source>
        <strain evidence="3 4">VS</strain>
    </source>
</reference>
<organism evidence="3 4">
    <name type="scientific">Dehalococcoides mccartyi (strain VS)</name>
    <dbReference type="NCBI Taxonomy" id="311424"/>
    <lineage>
        <taxon>Bacteria</taxon>
        <taxon>Bacillati</taxon>
        <taxon>Chloroflexota</taxon>
        <taxon>Dehalococcoidia</taxon>
        <taxon>Dehalococcoidales</taxon>
        <taxon>Dehalococcoidaceae</taxon>
        <taxon>Dehalococcoides</taxon>
    </lineage>
</organism>
<dbReference type="RefSeq" id="WP_012882721.1">
    <property type="nucleotide sequence ID" value="NC_013552.1"/>
</dbReference>
<dbReference type="AlphaFoldDB" id="D2BJT8"/>
<feature type="binding site" evidence="2">
    <location>
        <position position="174"/>
    </location>
    <ligand>
        <name>Fe cation</name>
        <dbReference type="ChEBI" id="CHEBI:24875"/>
        <label>1</label>
    </ligand>
</feature>
<protein>
    <submittedName>
        <fullName evidence="3">Metallophosphoesterase</fullName>
    </submittedName>
</protein>
<dbReference type="Pfam" id="PF13277">
    <property type="entry name" value="YmdB"/>
    <property type="match status" value="1"/>
</dbReference>
<dbReference type="HOGENOM" id="CLU_068238_0_0_0"/>
<name>D2BJT8_DEHMV</name>
<accession>D2BJT8</accession>
<feature type="binding site" evidence="2">
    <location>
        <position position="39"/>
    </location>
    <ligand>
        <name>Fe cation</name>
        <dbReference type="ChEBI" id="CHEBI:24875"/>
        <label>1</label>
    </ligand>
</feature>
<dbReference type="Gene3D" id="3.60.21.10">
    <property type="match status" value="1"/>
</dbReference>
<evidence type="ECO:0000313" key="4">
    <source>
        <dbReference type="Proteomes" id="UP000002506"/>
    </source>
</evidence>
<feature type="binding site" evidence="2">
    <location>
        <position position="67"/>
    </location>
    <ligand>
        <name>Fe cation</name>
        <dbReference type="ChEBI" id="CHEBI:24875"/>
        <label>2</label>
    </ligand>
</feature>
<proteinExistence type="predicted"/>
<dbReference type="eggNOG" id="COG1692">
    <property type="taxonomic scope" value="Bacteria"/>
</dbReference>
<dbReference type="KEGG" id="dev:DhcVS_1491"/>
<dbReference type="PIRSF" id="PIRSF004789">
    <property type="entry name" value="DR1281"/>
    <property type="match status" value="1"/>
</dbReference>
<feature type="binding site" evidence="2">
    <location>
        <position position="147"/>
    </location>
    <ligand>
        <name>Fe cation</name>
        <dbReference type="ChEBI" id="CHEBI:24875"/>
        <label>2</label>
    </ligand>
</feature>
<dbReference type="PANTHER" id="PTHR36303">
    <property type="entry name" value="2',3'-CYCLIC-NUCLEOTIDE 2'-PHOSPHODIESTERASE"/>
    <property type="match status" value="1"/>
</dbReference>
<feature type="binding site" evidence="2">
    <location>
        <position position="172"/>
    </location>
    <ligand>
        <name>Fe cation</name>
        <dbReference type="ChEBI" id="CHEBI:24875"/>
        <label>2</label>
    </ligand>
</feature>
<feature type="active site" description="Proton donor" evidence="1">
    <location>
        <position position="68"/>
    </location>
</feature>
<dbReference type="EMBL" id="CP001827">
    <property type="protein sequence ID" value="ACZ62588.1"/>
    <property type="molecule type" value="Genomic_DNA"/>
</dbReference>
<feature type="binding site" evidence="2">
    <location>
        <position position="40"/>
    </location>
    <ligand>
        <name>Fe cation</name>
        <dbReference type="ChEBI" id="CHEBI:24875"/>
        <label>1</label>
    </ligand>
</feature>
<keyword evidence="2" id="KW-0479">Metal-binding</keyword>
<dbReference type="GO" id="GO:0004113">
    <property type="term" value="F:2',3'-cyclic-nucleotide 3'-phosphodiesterase activity"/>
    <property type="evidence" value="ECO:0007669"/>
    <property type="project" value="TreeGrafter"/>
</dbReference>
<evidence type="ECO:0000256" key="2">
    <source>
        <dbReference type="PIRSR" id="PIRSR004789-51"/>
    </source>
</evidence>
<dbReference type="OrthoDB" id="9801109at2"/>
<dbReference type="CDD" id="cd07382">
    <property type="entry name" value="MPP_DR1281"/>
    <property type="match status" value="1"/>
</dbReference>
<sequence length="256" mass="27628">MKILVIGDVIGKPGRDALRDILPGLKQEYKIDFTIINGENTAGGIGITPATAQDLISAGADVITTGNHVWKHRDIATVMEEESLPVIRPLNYPPGVPGQGYVLKDKVLVVNLMGRTFMYDIDCPFRSIDALLSKLNFKPAAIIVDFHAEATSEKMALGFYLDGRVSAVLGTHTHVATCDTRLLPKNTAYVSDIGMVGPIDSIIGDEPDSVIQRFLTGIPGRLSVAQGRVMLNAVVVTVNTKTGLSTGIERIYREIS</sequence>
<gene>
    <name evidence="3" type="ordered locus">DhcVS_1491</name>
</gene>
<dbReference type="InterPro" id="IPR029052">
    <property type="entry name" value="Metallo-depent_PP-like"/>
</dbReference>
<dbReference type="InterPro" id="IPR005235">
    <property type="entry name" value="YmdB-like"/>
</dbReference>
<dbReference type="SUPFAM" id="SSF56300">
    <property type="entry name" value="Metallo-dependent phosphatases"/>
    <property type="match status" value="1"/>
</dbReference>